<proteinExistence type="predicted"/>
<evidence type="ECO:0000256" key="1">
    <source>
        <dbReference type="SAM" id="Phobius"/>
    </source>
</evidence>
<dbReference type="RefSeq" id="WP_380231544.1">
    <property type="nucleotide sequence ID" value="NZ_JBHSVH010000002.1"/>
</dbReference>
<feature type="transmembrane region" description="Helical" evidence="1">
    <location>
        <begin position="146"/>
        <end position="169"/>
    </location>
</feature>
<feature type="transmembrane region" description="Helical" evidence="1">
    <location>
        <begin position="35"/>
        <end position="55"/>
    </location>
</feature>
<evidence type="ECO:0000313" key="2">
    <source>
        <dbReference type="EMBL" id="MFC7181576.1"/>
    </source>
</evidence>
<protein>
    <submittedName>
        <fullName evidence="2">GAP family protein</fullName>
    </submittedName>
</protein>
<feature type="transmembrane region" description="Helical" evidence="1">
    <location>
        <begin position="107"/>
        <end position="126"/>
    </location>
</feature>
<feature type="transmembrane region" description="Helical" evidence="1">
    <location>
        <begin position="6"/>
        <end position="28"/>
    </location>
</feature>
<gene>
    <name evidence="2" type="ORF">ACFQMG_18665</name>
</gene>
<keyword evidence="1" id="KW-0812">Transmembrane</keyword>
<organism evidence="2 3">
    <name type="scientific">Kitasatospora paranensis</name>
    <dbReference type="NCBI Taxonomy" id="258053"/>
    <lineage>
        <taxon>Bacteria</taxon>
        <taxon>Bacillati</taxon>
        <taxon>Actinomycetota</taxon>
        <taxon>Actinomycetes</taxon>
        <taxon>Kitasatosporales</taxon>
        <taxon>Streptomycetaceae</taxon>
        <taxon>Kitasatospora</taxon>
    </lineage>
</organism>
<dbReference type="Proteomes" id="UP001596435">
    <property type="component" value="Unassembled WGS sequence"/>
</dbReference>
<keyword evidence="1" id="KW-1133">Transmembrane helix</keyword>
<feature type="transmembrane region" description="Helical" evidence="1">
    <location>
        <begin position="67"/>
        <end position="86"/>
    </location>
</feature>
<sequence length="214" mass="22706">MVLEFLVIGTAISLGPLHNSAFILLLSADGGLRKGLAFILSWLACLVLVITAVLLLTGGSPPAPHTAPSTAATAVKLTLGIGLTVYGERKRRLPPRPRRQPKWMARLDRVSVFTAAGLAVLLQPWAMVGAGAATVVEADLSAGTTFVVLAGYCLLATAGLIVMELYTVFSPTAAQLRLGGLRTWMDEHQDQTVVTLSLFVGLWLVARSIYELTA</sequence>
<dbReference type="InterPro" id="IPR021315">
    <property type="entry name" value="Gap/Sap"/>
</dbReference>
<dbReference type="EMBL" id="JBHTAJ010000033">
    <property type="protein sequence ID" value="MFC7181576.1"/>
    <property type="molecule type" value="Genomic_DNA"/>
</dbReference>
<keyword evidence="3" id="KW-1185">Reference proteome</keyword>
<keyword evidence="1" id="KW-0472">Membrane</keyword>
<dbReference type="Pfam" id="PF11139">
    <property type="entry name" value="SfLAP"/>
    <property type="match status" value="1"/>
</dbReference>
<name>A0ABW2FWC5_9ACTN</name>
<accession>A0ABW2FWC5</accession>
<comment type="caution">
    <text evidence="2">The sequence shown here is derived from an EMBL/GenBank/DDBJ whole genome shotgun (WGS) entry which is preliminary data.</text>
</comment>
<reference evidence="3" key="1">
    <citation type="journal article" date="2019" name="Int. J. Syst. Evol. Microbiol.">
        <title>The Global Catalogue of Microorganisms (GCM) 10K type strain sequencing project: providing services to taxonomists for standard genome sequencing and annotation.</title>
        <authorList>
            <consortium name="The Broad Institute Genomics Platform"/>
            <consortium name="The Broad Institute Genome Sequencing Center for Infectious Disease"/>
            <person name="Wu L."/>
            <person name="Ma J."/>
        </authorList>
    </citation>
    <scope>NUCLEOTIDE SEQUENCE [LARGE SCALE GENOMIC DNA]</scope>
    <source>
        <strain evidence="3">CGMCC 1.12859</strain>
    </source>
</reference>
<evidence type="ECO:0000313" key="3">
    <source>
        <dbReference type="Proteomes" id="UP001596435"/>
    </source>
</evidence>